<organism evidence="1 2">
    <name type="scientific">Robertmurraya mangrovi</name>
    <dbReference type="NCBI Taxonomy" id="3098077"/>
    <lineage>
        <taxon>Bacteria</taxon>
        <taxon>Bacillati</taxon>
        <taxon>Bacillota</taxon>
        <taxon>Bacilli</taxon>
        <taxon>Bacillales</taxon>
        <taxon>Bacillaceae</taxon>
        <taxon>Robertmurraya</taxon>
    </lineage>
</organism>
<evidence type="ECO:0000313" key="1">
    <source>
        <dbReference type="EMBL" id="MDZ5470487.1"/>
    </source>
</evidence>
<dbReference type="EMBL" id="JAXOFX010000001">
    <property type="protein sequence ID" value="MDZ5470487.1"/>
    <property type="molecule type" value="Genomic_DNA"/>
</dbReference>
<gene>
    <name evidence="1" type="ORF">SM124_01875</name>
</gene>
<comment type="caution">
    <text evidence="1">The sequence shown here is derived from an EMBL/GenBank/DDBJ whole genome shotgun (WGS) entry which is preliminary data.</text>
</comment>
<reference evidence="1 2" key="1">
    <citation type="submission" date="2023-11" db="EMBL/GenBank/DDBJ databases">
        <title>Bacillus jintuensis, isolated from a mudflat on the Beibu Gulf coast.</title>
        <authorList>
            <person name="Li M."/>
        </authorList>
    </citation>
    <scope>NUCLEOTIDE SEQUENCE [LARGE SCALE GENOMIC DNA]</scope>
    <source>
        <strain evidence="1 2">31A1R</strain>
    </source>
</reference>
<proteinExistence type="predicted"/>
<accession>A0ABU5ITL5</accession>
<dbReference type="RefSeq" id="WP_322444786.1">
    <property type="nucleotide sequence ID" value="NZ_JAXOFX010000001.1"/>
</dbReference>
<keyword evidence="2" id="KW-1185">Reference proteome</keyword>
<sequence>MNFFSERLHILKLNHQLKKLALSRSDLKEQLRNNSLVIQLPPKKVRELSSQIEKEDLLRQIEQLDGFETLKLCLLENCKPVYKEQLTPFGVARRIEIPLEDRTKYEINFSKMKQLNKNHWQLAQS</sequence>
<protein>
    <submittedName>
        <fullName evidence="1">Uncharacterized protein</fullName>
    </submittedName>
</protein>
<name>A0ABU5ITL5_9BACI</name>
<dbReference type="Proteomes" id="UP001290455">
    <property type="component" value="Unassembled WGS sequence"/>
</dbReference>
<evidence type="ECO:0000313" key="2">
    <source>
        <dbReference type="Proteomes" id="UP001290455"/>
    </source>
</evidence>